<dbReference type="PROSITE" id="PS50931">
    <property type="entry name" value="HTH_LYSR"/>
    <property type="match status" value="1"/>
</dbReference>
<evidence type="ECO:0000256" key="2">
    <source>
        <dbReference type="ARBA" id="ARBA00023015"/>
    </source>
</evidence>
<evidence type="ECO:0000259" key="5">
    <source>
        <dbReference type="PROSITE" id="PS50931"/>
    </source>
</evidence>
<evidence type="ECO:0000313" key="6">
    <source>
        <dbReference type="EMBL" id="UQY43763.1"/>
    </source>
</evidence>
<keyword evidence="7" id="KW-1185">Reference proteome</keyword>
<sequence>MQPLENITAMMVFARVVETLSFTEAANSLGLSKSFISKEITQLEIRLGVKLLERTTRRIVVTEVGRAWYQFCARALQEVQGADAFIRDYHQQPAGNLSIIAPVNFGRQCIVPTLNAFVARHIHVQVDLDLTDRPVDLQQDRYDLAIVVGQTPPPVTAFHPLAPIEWGLFAAPVYPAAQKPIAHPQQLPRHDYLLFRGPAHTLSLPFRQGKQKFNIDVHSRFRINNSEALLSAAIAGAGIAYLPCYITRAAQQQQRLVRLLPDWRMDEYFSYLVVRQPERPRALVAMFCQQLQAALTPEHCFLP</sequence>
<reference evidence="6" key="1">
    <citation type="submission" date="2021-09" db="EMBL/GenBank/DDBJ databases">
        <title>First case of bloodstream infection caused by Mixta hanseatica sp. nov., a member of the Erwiniaceae family.</title>
        <authorList>
            <person name="Both A."/>
            <person name="Huang J."/>
            <person name="Wenzel P."/>
            <person name="Aepfelbacher M."/>
            <person name="Rohde H."/>
            <person name="Christner M."/>
            <person name="Hentschke M."/>
        </authorList>
    </citation>
    <scope>NUCLEOTIDE SEQUENCE</scope>
    <source>
        <strain evidence="6">X22927</strain>
    </source>
</reference>
<organism evidence="6 7">
    <name type="scientific">Mixta hanseatica</name>
    <dbReference type="NCBI Taxonomy" id="2872648"/>
    <lineage>
        <taxon>Bacteria</taxon>
        <taxon>Pseudomonadati</taxon>
        <taxon>Pseudomonadota</taxon>
        <taxon>Gammaproteobacteria</taxon>
        <taxon>Enterobacterales</taxon>
        <taxon>Erwiniaceae</taxon>
        <taxon>Mixta</taxon>
    </lineage>
</organism>
<accession>A0ABY4R8Z7</accession>
<dbReference type="PANTHER" id="PTHR30537">
    <property type="entry name" value="HTH-TYPE TRANSCRIPTIONAL REGULATOR"/>
    <property type="match status" value="1"/>
</dbReference>
<dbReference type="EMBL" id="CP082904">
    <property type="protein sequence ID" value="UQY43763.1"/>
    <property type="molecule type" value="Genomic_DNA"/>
</dbReference>
<comment type="similarity">
    <text evidence="1">Belongs to the LysR transcriptional regulatory family.</text>
</comment>
<dbReference type="SUPFAM" id="SSF46785">
    <property type="entry name" value="Winged helix' DNA-binding domain"/>
    <property type="match status" value="1"/>
</dbReference>
<dbReference type="InterPro" id="IPR036388">
    <property type="entry name" value="WH-like_DNA-bd_sf"/>
</dbReference>
<dbReference type="Proteomes" id="UP001056635">
    <property type="component" value="Chromosome"/>
</dbReference>
<evidence type="ECO:0000313" key="7">
    <source>
        <dbReference type="Proteomes" id="UP001056635"/>
    </source>
</evidence>
<evidence type="ECO:0000256" key="3">
    <source>
        <dbReference type="ARBA" id="ARBA00023125"/>
    </source>
</evidence>
<dbReference type="Pfam" id="PF03466">
    <property type="entry name" value="LysR_substrate"/>
    <property type="match status" value="1"/>
</dbReference>
<keyword evidence="2" id="KW-0805">Transcription regulation</keyword>
<feature type="domain" description="HTH lysR-type" evidence="5">
    <location>
        <begin position="5"/>
        <end position="62"/>
    </location>
</feature>
<dbReference type="SUPFAM" id="SSF53850">
    <property type="entry name" value="Periplasmic binding protein-like II"/>
    <property type="match status" value="1"/>
</dbReference>
<protein>
    <submittedName>
        <fullName evidence="6">LysR family transcriptional regulator</fullName>
    </submittedName>
</protein>
<keyword evidence="4" id="KW-0804">Transcription</keyword>
<dbReference type="PANTHER" id="PTHR30537:SF5">
    <property type="entry name" value="HTH-TYPE TRANSCRIPTIONAL ACTIVATOR TTDR-RELATED"/>
    <property type="match status" value="1"/>
</dbReference>
<gene>
    <name evidence="6" type="ORF">K6958_18210</name>
</gene>
<dbReference type="InterPro" id="IPR036390">
    <property type="entry name" value="WH_DNA-bd_sf"/>
</dbReference>
<dbReference type="PRINTS" id="PR00039">
    <property type="entry name" value="HTHLYSR"/>
</dbReference>
<dbReference type="RefSeq" id="WP_249892423.1">
    <property type="nucleotide sequence ID" value="NZ_CP082904.1"/>
</dbReference>
<dbReference type="InterPro" id="IPR000847">
    <property type="entry name" value="LysR_HTH_N"/>
</dbReference>
<dbReference type="Gene3D" id="3.40.190.290">
    <property type="match status" value="1"/>
</dbReference>
<dbReference type="InterPro" id="IPR058163">
    <property type="entry name" value="LysR-type_TF_proteobact-type"/>
</dbReference>
<evidence type="ECO:0000256" key="1">
    <source>
        <dbReference type="ARBA" id="ARBA00009437"/>
    </source>
</evidence>
<dbReference type="InterPro" id="IPR005119">
    <property type="entry name" value="LysR_subst-bd"/>
</dbReference>
<name>A0ABY4R8Z7_9GAMM</name>
<dbReference type="CDD" id="cd08422">
    <property type="entry name" value="PBP2_CrgA_like"/>
    <property type="match status" value="1"/>
</dbReference>
<dbReference type="Pfam" id="PF00126">
    <property type="entry name" value="HTH_1"/>
    <property type="match status" value="1"/>
</dbReference>
<evidence type="ECO:0000256" key="4">
    <source>
        <dbReference type="ARBA" id="ARBA00023163"/>
    </source>
</evidence>
<dbReference type="Gene3D" id="1.10.10.10">
    <property type="entry name" value="Winged helix-like DNA-binding domain superfamily/Winged helix DNA-binding domain"/>
    <property type="match status" value="1"/>
</dbReference>
<keyword evidence="3" id="KW-0238">DNA-binding</keyword>
<proteinExistence type="inferred from homology"/>